<keyword evidence="3" id="KW-1185">Reference proteome</keyword>
<dbReference type="Proteomes" id="UP000245119">
    <property type="component" value="Linkage Group LG6"/>
</dbReference>
<feature type="region of interest" description="Disordered" evidence="1">
    <location>
        <begin position="211"/>
        <end position="252"/>
    </location>
</feature>
<name>A0A2T7P613_POMCA</name>
<dbReference type="EMBL" id="PZQS01000006">
    <property type="protein sequence ID" value="PVD28857.1"/>
    <property type="molecule type" value="Genomic_DNA"/>
</dbReference>
<proteinExistence type="predicted"/>
<sequence>MGGYGGPVATSPGTVPDSSKVRQAVHIAGGAGRGTSGHRRPLPPPHPTLRSLPPPLVYHPLSHHHHTAISDKVKPPPPTIPPCAVGGGGGGGDGQIALASLRLEGRQGTAHRRRKIRRAGTETPFRLDATAQKTRHTGDQDPRLIDLTLNMNEGNTERPKKLEEETKKKLKNEENKERQEEMGEGEREEKREIQMAVLIVAYLDISVNHNEPLQDVQEDHTDQPSRDKAGRPPGHCGDTTSTKEDVGEADDR</sequence>
<evidence type="ECO:0000313" key="3">
    <source>
        <dbReference type="Proteomes" id="UP000245119"/>
    </source>
</evidence>
<organism evidence="2 3">
    <name type="scientific">Pomacea canaliculata</name>
    <name type="common">Golden apple snail</name>
    <dbReference type="NCBI Taxonomy" id="400727"/>
    <lineage>
        <taxon>Eukaryota</taxon>
        <taxon>Metazoa</taxon>
        <taxon>Spiralia</taxon>
        <taxon>Lophotrochozoa</taxon>
        <taxon>Mollusca</taxon>
        <taxon>Gastropoda</taxon>
        <taxon>Caenogastropoda</taxon>
        <taxon>Architaenioglossa</taxon>
        <taxon>Ampullarioidea</taxon>
        <taxon>Ampullariidae</taxon>
        <taxon>Pomacea</taxon>
    </lineage>
</organism>
<feature type="compositionally biased region" description="Basic and acidic residues" evidence="1">
    <location>
        <begin position="217"/>
        <end position="230"/>
    </location>
</feature>
<feature type="region of interest" description="Disordered" evidence="1">
    <location>
        <begin position="128"/>
        <end position="190"/>
    </location>
</feature>
<feature type="region of interest" description="Disordered" evidence="1">
    <location>
        <begin position="1"/>
        <end position="88"/>
    </location>
</feature>
<feature type="compositionally biased region" description="Basic and acidic residues" evidence="1">
    <location>
        <begin position="155"/>
        <end position="190"/>
    </location>
</feature>
<evidence type="ECO:0000256" key="1">
    <source>
        <dbReference type="SAM" id="MobiDB-lite"/>
    </source>
</evidence>
<dbReference type="AlphaFoldDB" id="A0A2T7P613"/>
<accession>A0A2T7P613</accession>
<reference evidence="2 3" key="1">
    <citation type="submission" date="2018-04" db="EMBL/GenBank/DDBJ databases">
        <title>The genome of golden apple snail Pomacea canaliculata provides insight into stress tolerance and invasive adaptation.</title>
        <authorList>
            <person name="Liu C."/>
            <person name="Liu B."/>
            <person name="Ren Y."/>
            <person name="Zhang Y."/>
            <person name="Wang H."/>
            <person name="Li S."/>
            <person name="Jiang F."/>
            <person name="Yin L."/>
            <person name="Zhang G."/>
            <person name="Qian W."/>
            <person name="Fan W."/>
        </authorList>
    </citation>
    <scope>NUCLEOTIDE SEQUENCE [LARGE SCALE GENOMIC DNA]</scope>
    <source>
        <strain evidence="2">SZHN2017</strain>
        <tissue evidence="2">Muscle</tissue>
    </source>
</reference>
<protein>
    <submittedName>
        <fullName evidence="2">Uncharacterized protein</fullName>
    </submittedName>
</protein>
<feature type="compositionally biased region" description="Pro residues" evidence="1">
    <location>
        <begin position="42"/>
        <end position="57"/>
    </location>
</feature>
<comment type="caution">
    <text evidence="2">The sequence shown here is derived from an EMBL/GenBank/DDBJ whole genome shotgun (WGS) entry which is preliminary data.</text>
</comment>
<evidence type="ECO:0000313" key="2">
    <source>
        <dbReference type="EMBL" id="PVD28857.1"/>
    </source>
</evidence>
<gene>
    <name evidence="2" type="ORF">C0Q70_11452</name>
</gene>